<reference evidence="4 5" key="1">
    <citation type="submission" date="2015-12" db="EMBL/GenBank/DDBJ databases">
        <title>The genome of Folsomia candida.</title>
        <authorList>
            <person name="Faddeeva A."/>
            <person name="Derks M.F."/>
            <person name="Anvar Y."/>
            <person name="Smit S."/>
            <person name="Van Straalen N."/>
            <person name="Roelofs D."/>
        </authorList>
    </citation>
    <scope>NUCLEOTIDE SEQUENCE [LARGE SCALE GENOMIC DNA]</scope>
    <source>
        <strain evidence="4 5">VU population</strain>
        <tissue evidence="4">Whole body</tissue>
    </source>
</reference>
<gene>
    <name evidence="4" type="ORF">Fcan01_16236</name>
</gene>
<name>A0A226DUB2_FOLCA</name>
<dbReference type="EMBL" id="LNIX01000011">
    <property type="protein sequence ID" value="OXA48650.1"/>
    <property type="molecule type" value="Genomic_DNA"/>
</dbReference>
<evidence type="ECO:0000256" key="2">
    <source>
        <dbReference type="SAM" id="Phobius"/>
    </source>
</evidence>
<feature type="signal peptide" evidence="3">
    <location>
        <begin position="1"/>
        <end position="19"/>
    </location>
</feature>
<dbReference type="Proteomes" id="UP000198287">
    <property type="component" value="Unassembled WGS sequence"/>
</dbReference>
<dbReference type="AlphaFoldDB" id="A0A226DUB2"/>
<evidence type="ECO:0000313" key="4">
    <source>
        <dbReference type="EMBL" id="OXA48650.1"/>
    </source>
</evidence>
<evidence type="ECO:0000256" key="3">
    <source>
        <dbReference type="SAM" id="SignalP"/>
    </source>
</evidence>
<evidence type="ECO:0000313" key="5">
    <source>
        <dbReference type="Proteomes" id="UP000198287"/>
    </source>
</evidence>
<organism evidence="4 5">
    <name type="scientific">Folsomia candida</name>
    <name type="common">Springtail</name>
    <dbReference type="NCBI Taxonomy" id="158441"/>
    <lineage>
        <taxon>Eukaryota</taxon>
        <taxon>Metazoa</taxon>
        <taxon>Ecdysozoa</taxon>
        <taxon>Arthropoda</taxon>
        <taxon>Hexapoda</taxon>
        <taxon>Collembola</taxon>
        <taxon>Entomobryomorpha</taxon>
        <taxon>Isotomoidea</taxon>
        <taxon>Isotomidae</taxon>
        <taxon>Proisotominae</taxon>
        <taxon>Folsomia</taxon>
    </lineage>
</organism>
<proteinExistence type="predicted"/>
<sequence>MASFLFSTILLALGISIQCSVIPNQITGHNQQIPPIPHLQELDIVKLLKGVPSTCDVNIARDLGKGEEFADFTPDDAEYTWPTTIADIHVYSLEERPNARSLLDISQIRVSAGCRIPLMIASGRRTNNIVLGDEIGRQEAFIESFWWLYQITKFHKYKIFAPGGWMPFEYPITRPHMTIFYTVPAIMPLMSEYFTGTIRGTIEDKIIRTGEVVTVLNSKLYGTYSICIHRVREDGAKSLLFRSRLECHSFKTEAGTHLVEAGVRHALQNTAWTIHMHTFLDTAEVKSMGFISLLHFNPFDRRKNFHRYIQAQLFYQLLLRGANVNLEFGISGRLVSHVMSGSNMLSDQFIYIRQGGTQFLTCYEEKLLTFAFYQSPFKLELWLGIIVSLVAVVTSLTLFTKYYFNGKDHPPSFAPWVLVLGTVFDEAGSIPWRLELQTFHRLVFGSWALMAIFLTNCYTSIMITELNAPFPGTQPETFWDLVCGNRAISFRNITKWAEQENILFYWENMMFGESNYRSKEGAPDFSVVNISAEMQNPCARKHCFRRFFVINGWKGFLGNEKLYAEFLLLRPKHYHRSPLDISYLSKLTGLELVTELKMANERELVNCMKSVFISDSIHISSELSFLSEKYAWKKNKFVKGKDMLSPMWESWQFVYAEGSKIPEYFKAMLSSGIWDRLTIEIIAGRNKGRNPKKFNNIKTQLKAKSDANETGNKKITLPNLEEELLGVVNQEDNLNYAKISGDISSASAMKIPPNTVSVALSSAPSRKRKIPSYNRSHQRISTSAPPKTSP</sequence>
<comment type="caution">
    <text evidence="4">The sequence shown here is derived from an EMBL/GenBank/DDBJ whole genome shotgun (WGS) entry which is preliminary data.</text>
</comment>
<protein>
    <submittedName>
        <fullName evidence="4">Uncharacterized protein</fullName>
    </submittedName>
</protein>
<feature type="region of interest" description="Disordered" evidence="1">
    <location>
        <begin position="759"/>
        <end position="790"/>
    </location>
</feature>
<keyword evidence="2" id="KW-0472">Membrane</keyword>
<feature type="chain" id="PRO_5012420606" evidence="3">
    <location>
        <begin position="20"/>
        <end position="790"/>
    </location>
</feature>
<dbReference type="Gene3D" id="1.10.287.70">
    <property type="match status" value="1"/>
</dbReference>
<keyword evidence="2" id="KW-0812">Transmembrane</keyword>
<feature type="transmembrane region" description="Helical" evidence="2">
    <location>
        <begin position="442"/>
        <end position="463"/>
    </location>
</feature>
<accession>A0A226DUB2</accession>
<keyword evidence="3" id="KW-0732">Signal</keyword>
<feature type="transmembrane region" description="Helical" evidence="2">
    <location>
        <begin position="381"/>
        <end position="404"/>
    </location>
</feature>
<evidence type="ECO:0000256" key="1">
    <source>
        <dbReference type="SAM" id="MobiDB-lite"/>
    </source>
</evidence>
<keyword evidence="2" id="KW-1133">Transmembrane helix</keyword>
<keyword evidence="5" id="KW-1185">Reference proteome</keyword>
<feature type="compositionally biased region" description="Polar residues" evidence="1">
    <location>
        <begin position="773"/>
        <end position="790"/>
    </location>
</feature>